<dbReference type="OrthoDB" id="7357196at2759"/>
<dbReference type="Proteomes" id="UP000215335">
    <property type="component" value="Unassembled WGS sequence"/>
</dbReference>
<dbReference type="SMART" id="SM00034">
    <property type="entry name" value="CLECT"/>
    <property type="match status" value="5"/>
</dbReference>
<dbReference type="CDD" id="cd00037">
    <property type="entry name" value="CLECT"/>
    <property type="match status" value="5"/>
</dbReference>
<feature type="domain" description="C-type lectin" evidence="1">
    <location>
        <begin position="469"/>
        <end position="592"/>
    </location>
</feature>
<dbReference type="Gene3D" id="3.10.100.10">
    <property type="entry name" value="Mannose-Binding Protein A, subunit A"/>
    <property type="match status" value="5"/>
</dbReference>
<dbReference type="Pfam" id="PF00059">
    <property type="entry name" value="Lectin_C"/>
    <property type="match status" value="5"/>
</dbReference>
<evidence type="ECO:0000313" key="2">
    <source>
        <dbReference type="EMBL" id="OXU32091.1"/>
    </source>
</evidence>
<feature type="domain" description="C-type lectin" evidence="1">
    <location>
        <begin position="94"/>
        <end position="212"/>
    </location>
</feature>
<feature type="domain" description="C-type lectin" evidence="1">
    <location>
        <begin position="352"/>
        <end position="457"/>
    </location>
</feature>
<reference evidence="2 3" key="1">
    <citation type="journal article" date="2017" name="Curr. Biol.">
        <title>The Evolution of Venom by Co-option of Single-Copy Genes.</title>
        <authorList>
            <person name="Martinson E.O."/>
            <person name="Mrinalini"/>
            <person name="Kelkar Y.D."/>
            <person name="Chang C.H."/>
            <person name="Werren J.H."/>
        </authorList>
    </citation>
    <scope>NUCLEOTIDE SEQUENCE [LARGE SCALE GENOMIC DNA]</scope>
    <source>
        <strain evidence="2 3">Alberta</strain>
        <tissue evidence="2">Whole body</tissue>
    </source>
</reference>
<dbReference type="InterPro" id="IPR050111">
    <property type="entry name" value="C-type_lectin/snaclec_domain"/>
</dbReference>
<evidence type="ECO:0000259" key="1">
    <source>
        <dbReference type="PROSITE" id="PS50041"/>
    </source>
</evidence>
<accession>A0A232FMY6</accession>
<name>A0A232FMY6_9HYME</name>
<dbReference type="InterPro" id="IPR016186">
    <property type="entry name" value="C-type_lectin-like/link_sf"/>
</dbReference>
<dbReference type="InterPro" id="IPR016187">
    <property type="entry name" value="CTDL_fold"/>
</dbReference>
<dbReference type="PROSITE" id="PS50041">
    <property type="entry name" value="C_TYPE_LECTIN_2"/>
    <property type="match status" value="5"/>
</dbReference>
<gene>
    <name evidence="2" type="ORF">TSAR_007848</name>
</gene>
<comment type="caution">
    <text evidence="2">The sequence shown here is derived from an EMBL/GenBank/DDBJ whole genome shotgun (WGS) entry which is preliminary data.</text>
</comment>
<keyword evidence="3" id="KW-1185">Reference proteome</keyword>
<dbReference type="AlphaFoldDB" id="A0A232FMY6"/>
<dbReference type="EMBL" id="NNAY01000008">
    <property type="protein sequence ID" value="OXU32091.1"/>
    <property type="molecule type" value="Genomic_DNA"/>
</dbReference>
<proteinExistence type="predicted"/>
<evidence type="ECO:0000313" key="3">
    <source>
        <dbReference type="Proteomes" id="UP000215335"/>
    </source>
</evidence>
<protein>
    <recommendedName>
        <fullName evidence="1">C-type lectin domain-containing protein</fullName>
    </recommendedName>
</protein>
<feature type="domain" description="C-type lectin" evidence="1">
    <location>
        <begin position="858"/>
        <end position="983"/>
    </location>
</feature>
<dbReference type="SUPFAM" id="SSF56436">
    <property type="entry name" value="C-type lectin-like"/>
    <property type="match status" value="5"/>
</dbReference>
<dbReference type="PANTHER" id="PTHR22803">
    <property type="entry name" value="MANNOSE, PHOSPHOLIPASE, LECTIN RECEPTOR RELATED"/>
    <property type="match status" value="1"/>
</dbReference>
<dbReference type="InterPro" id="IPR001304">
    <property type="entry name" value="C-type_lectin-like"/>
</dbReference>
<sequence>MTVDLLHSDKIMQPLVAGVLAILLGAQIQSSLSSNELNLHLCTRNKTVSVQILTGLNDDTSCQCQAGSASDPYTRQDYLHTPGIGSHKLHLVAKSWNDARRICKEENAHLAVINSKAEERILLDKLKRKGRRIKGAHGKDQAYLGIHDMFMEGEWLTIFGESIYSTGYAEWSTNWHAPQPDNAGNGENCGTLVVNGGMNDIACNLRLGFFCETPPVDGFLLLFFFLCRRVADLMRFGDSCTGLSSCFYLRCRRMSIVFALYRYCFSFAAIVIEIEQINASTIIVIALLGIFDNQLGFTGANEYDLHLCMNNRTVTTKIIDSQDSYSCSCKVGPYEGPVIRDDYIHMPGIGSHKLHTEAKTWNDARKICNEEGGHLAVINSREEETILLDMLNASRNKITNATNTEAAFLGIHDFFKEGEWLTIFGHSIHSAGYANWSTTYWGGQPDNKNQNQNCGALQCISDYQKFTQLHTEAKTWNDARKICNEEGGHLAVINSREEETILLDMLNASRNKITNATNTEAAFLGIHDFFKEGEWLTIFGHSIHSAGYANWSTTYWGGQPDNKNQNQNCGALIYEGGLDDVFCHEKSLVIATLLMSSQIPSSACNELNLHLCTNNETVAVQVLTKTEITGTRTTCQCQAGPVESLVMKEDYVHTPGIGSHKLHTKAVSWNEARKICNEEGAHLAIINSKAEEAILVDMLKKAEGVIKGGLNTEEAHLGIHDLYREGEWVTIFGESLFTTGYASWSPTYFGGQPDNYGGNQNCGAILNFGDMDDVTCHDKFAFFCEMPLSIFAILIGAQIQASLSSEEMNLHLCKNNKTVTVQILTGQNDDMSCKCQAGLSNKPFTREDYLYTPGIGSHKLHTVAKPWNEARQICKEENAHLAIINSKAEEKVLLETMKKAGLRINAHHTTDQAYLGIHDFFKEGEWLTIFGESIYSAGYAEWSTNWYVRQPDNAGNGENCGTLVLNGGMNDNACHIPLAFFCETPLSCTD</sequence>
<feature type="domain" description="C-type lectin" evidence="1">
    <location>
        <begin position="660"/>
        <end position="785"/>
    </location>
</feature>
<organism evidence="2 3">
    <name type="scientific">Trichomalopsis sarcophagae</name>
    <dbReference type="NCBI Taxonomy" id="543379"/>
    <lineage>
        <taxon>Eukaryota</taxon>
        <taxon>Metazoa</taxon>
        <taxon>Ecdysozoa</taxon>
        <taxon>Arthropoda</taxon>
        <taxon>Hexapoda</taxon>
        <taxon>Insecta</taxon>
        <taxon>Pterygota</taxon>
        <taxon>Neoptera</taxon>
        <taxon>Endopterygota</taxon>
        <taxon>Hymenoptera</taxon>
        <taxon>Apocrita</taxon>
        <taxon>Proctotrupomorpha</taxon>
        <taxon>Chalcidoidea</taxon>
        <taxon>Pteromalidae</taxon>
        <taxon>Pteromalinae</taxon>
        <taxon>Trichomalopsis</taxon>
    </lineage>
</organism>
<dbReference type="STRING" id="543379.A0A232FMY6"/>